<protein>
    <submittedName>
        <fullName evidence="5">RimJ/RimL family protein N-acetyltransferase</fullName>
    </submittedName>
</protein>
<keyword evidence="2" id="KW-0012">Acyltransferase</keyword>
<dbReference type="OrthoDB" id="9132139at2"/>
<dbReference type="SUPFAM" id="SSF55729">
    <property type="entry name" value="Acyl-CoA N-acyltransferases (Nat)"/>
    <property type="match status" value="1"/>
</dbReference>
<dbReference type="InterPro" id="IPR016181">
    <property type="entry name" value="Acyl_CoA_acyltransferase"/>
</dbReference>
<dbReference type="GO" id="GO:0016747">
    <property type="term" value="F:acyltransferase activity, transferring groups other than amino-acyl groups"/>
    <property type="evidence" value="ECO:0007669"/>
    <property type="project" value="InterPro"/>
</dbReference>
<dbReference type="Pfam" id="PF13302">
    <property type="entry name" value="Acetyltransf_3"/>
    <property type="match status" value="1"/>
</dbReference>
<keyword evidence="1 5" id="KW-0808">Transferase</keyword>
<name>A0A543I4J6_9MICO</name>
<dbReference type="PANTHER" id="PTHR43792">
    <property type="entry name" value="GNAT FAMILY, PUTATIVE (AFU_ORTHOLOGUE AFUA_3G00765)-RELATED-RELATED"/>
    <property type="match status" value="1"/>
</dbReference>
<dbReference type="PANTHER" id="PTHR43792:SF8">
    <property type="entry name" value="[RIBOSOMAL PROTEIN US5]-ALANINE N-ACETYLTRANSFERASE"/>
    <property type="match status" value="1"/>
</dbReference>
<dbReference type="EMBL" id="VFPN01000001">
    <property type="protein sequence ID" value="TQM65505.1"/>
    <property type="molecule type" value="Genomic_DNA"/>
</dbReference>
<reference evidence="5 6" key="1">
    <citation type="submission" date="2019-06" db="EMBL/GenBank/DDBJ databases">
        <title>Sequencing the genomes of 1000 actinobacteria strains.</title>
        <authorList>
            <person name="Klenk H.-P."/>
        </authorList>
    </citation>
    <scope>NUCLEOTIDE SEQUENCE [LARGE SCALE GENOMIC DNA]</scope>
    <source>
        <strain evidence="5 6">DSM 18031</strain>
    </source>
</reference>
<evidence type="ECO:0000313" key="5">
    <source>
        <dbReference type="EMBL" id="TQM65505.1"/>
    </source>
</evidence>
<dbReference type="Proteomes" id="UP000318331">
    <property type="component" value="Unassembled WGS sequence"/>
</dbReference>
<sequence>MHTFTLDAPIDTARLRLRSLEATDAEQVHAYQSDPDVTTFMPYGPRSLAEVVEKIGAHSPRIRLAEDKDYLMLAVERRDTGRVIGELYFSLLSVENNGAEIGWALNPDSQGAGYVTEAAGAVLDLAFGELGLHRVEAHVDPRNDASAAVCGRLGMRHEGTLIENALLLGEYCDTAIFALLDRDWATTRSGEPS</sequence>
<dbReference type="Gene3D" id="3.40.630.30">
    <property type="match status" value="1"/>
</dbReference>
<evidence type="ECO:0000256" key="2">
    <source>
        <dbReference type="ARBA" id="ARBA00023315"/>
    </source>
</evidence>
<feature type="domain" description="N-acetyltransferase" evidence="4">
    <location>
        <begin position="15"/>
        <end position="173"/>
    </location>
</feature>
<keyword evidence="6" id="KW-1185">Reference proteome</keyword>
<evidence type="ECO:0000256" key="3">
    <source>
        <dbReference type="ARBA" id="ARBA00038502"/>
    </source>
</evidence>
<dbReference type="InterPro" id="IPR000182">
    <property type="entry name" value="GNAT_dom"/>
</dbReference>
<evidence type="ECO:0000313" key="6">
    <source>
        <dbReference type="Proteomes" id="UP000318331"/>
    </source>
</evidence>
<dbReference type="AlphaFoldDB" id="A0A543I4J6"/>
<organism evidence="5 6">
    <name type="scientific">Klugiella xanthotipulae</name>
    <dbReference type="NCBI Taxonomy" id="244735"/>
    <lineage>
        <taxon>Bacteria</taxon>
        <taxon>Bacillati</taxon>
        <taxon>Actinomycetota</taxon>
        <taxon>Actinomycetes</taxon>
        <taxon>Micrococcales</taxon>
        <taxon>Microbacteriaceae</taxon>
        <taxon>Klugiella</taxon>
    </lineage>
</organism>
<dbReference type="PROSITE" id="PS51186">
    <property type="entry name" value="GNAT"/>
    <property type="match status" value="1"/>
</dbReference>
<accession>A0A543I4J6</accession>
<comment type="similarity">
    <text evidence="3">Belongs to the acetyltransferase family. RimJ subfamily.</text>
</comment>
<dbReference type="RefSeq" id="WP_141915282.1">
    <property type="nucleotide sequence ID" value="NZ_BAAAYS010000013.1"/>
</dbReference>
<evidence type="ECO:0000256" key="1">
    <source>
        <dbReference type="ARBA" id="ARBA00022679"/>
    </source>
</evidence>
<gene>
    <name evidence="5" type="ORF">FB466_0309</name>
</gene>
<evidence type="ECO:0000259" key="4">
    <source>
        <dbReference type="PROSITE" id="PS51186"/>
    </source>
</evidence>
<proteinExistence type="inferred from homology"/>
<comment type="caution">
    <text evidence="5">The sequence shown here is derived from an EMBL/GenBank/DDBJ whole genome shotgun (WGS) entry which is preliminary data.</text>
</comment>
<dbReference type="InterPro" id="IPR051531">
    <property type="entry name" value="N-acetyltransferase"/>
</dbReference>